<dbReference type="STRING" id="1151754.M9LS01"/>
<dbReference type="SMART" id="SM00855">
    <property type="entry name" value="PGAM"/>
    <property type="match status" value="1"/>
</dbReference>
<accession>M9LS01</accession>
<dbReference type="CDD" id="cd07067">
    <property type="entry name" value="HP_PGM_like"/>
    <property type="match status" value="1"/>
</dbReference>
<dbReference type="Pfam" id="PF00300">
    <property type="entry name" value="His_Phos_1"/>
    <property type="match status" value="1"/>
</dbReference>
<dbReference type="OrthoDB" id="414418at2759"/>
<dbReference type="InterPro" id="IPR029033">
    <property type="entry name" value="His_PPase_superfam"/>
</dbReference>
<evidence type="ECO:0000313" key="3">
    <source>
        <dbReference type="Proteomes" id="UP000011976"/>
    </source>
</evidence>
<dbReference type="InterPro" id="IPR051710">
    <property type="entry name" value="Phosphatase_SH3-domain"/>
</dbReference>
<sequence>MRGGRRRVQSCGQASFPPAHTRRRPLAASFAPPPSASSRPSDHNHLQNVLPHSRGLAVLLAMLDTIYICRHGFRMSWVGAETFLPTGRPRDPVLTAHGQSQARHLADYFSSFPASERPQLIVSSPYYRCLQTSVPTASALELELVAEPGLAEWFPTVTPRTGVHPSPARAQYMQEFIPQLSLSWTPMLYPDANGESISQLHARARRVLDLIAQRCEELGVKRVLICSHAATIIAMGRVLLNDDTDGKRTKFIGAGTASLSKYVRSNSEGKWTQQLNGDASFLPGGVEREWHFGMVPDNVNEDGMGQGWSDPEAPATKPTTMQTKL</sequence>
<evidence type="ECO:0000256" key="1">
    <source>
        <dbReference type="SAM" id="MobiDB-lite"/>
    </source>
</evidence>
<name>M9LS01_PSEA3</name>
<feature type="region of interest" description="Disordered" evidence="1">
    <location>
        <begin position="1"/>
        <end position="47"/>
    </location>
</feature>
<reference evidence="3" key="1">
    <citation type="journal article" date="2013" name="Genome Announc.">
        <title>Genome sequence of the basidiomycetous yeast Pseudozyma antarctica T-34, a producer of the glycolipid biosurfactants mannosylerythritol lipids.</title>
        <authorList>
            <person name="Morita T."/>
            <person name="Koike H."/>
            <person name="Koyama Y."/>
            <person name="Hagiwara H."/>
            <person name="Ito E."/>
            <person name="Fukuoka T."/>
            <person name="Imura T."/>
            <person name="Machida M."/>
            <person name="Kitamoto D."/>
        </authorList>
    </citation>
    <scope>NUCLEOTIDE SEQUENCE [LARGE SCALE GENOMIC DNA]</scope>
    <source>
        <strain evidence="3">T-34</strain>
    </source>
</reference>
<dbReference type="PANTHER" id="PTHR16469:SF51">
    <property type="entry name" value="TRANSCRIPTION FACTOR TAU 55 KDA SUBUNIT"/>
    <property type="match status" value="1"/>
</dbReference>
<dbReference type="AlphaFoldDB" id="M9LS01"/>
<dbReference type="PANTHER" id="PTHR16469">
    <property type="entry name" value="UBIQUITIN-ASSOCIATED AND SH3 DOMAIN-CONTAINING BA-RELATED"/>
    <property type="match status" value="1"/>
</dbReference>
<dbReference type="Proteomes" id="UP000011976">
    <property type="component" value="Unassembled WGS sequence"/>
</dbReference>
<dbReference type="InterPro" id="IPR013078">
    <property type="entry name" value="His_Pase_superF_clade-1"/>
</dbReference>
<proteinExistence type="predicted"/>
<evidence type="ECO:0000313" key="2">
    <source>
        <dbReference type="EMBL" id="GAC76096.1"/>
    </source>
</evidence>
<protein>
    <submittedName>
        <fullName evidence="2">Uncharacterized protein</fullName>
    </submittedName>
</protein>
<gene>
    <name evidence="2" type="ORF">PANT_19c00100</name>
</gene>
<dbReference type="EMBL" id="DF196785">
    <property type="protein sequence ID" value="GAC76096.1"/>
    <property type="molecule type" value="Genomic_DNA"/>
</dbReference>
<dbReference type="Gene3D" id="3.40.50.1240">
    <property type="entry name" value="Phosphoglycerate mutase-like"/>
    <property type="match status" value="1"/>
</dbReference>
<organism evidence="2 3">
    <name type="scientific">Pseudozyma antarctica (strain T-34)</name>
    <name type="common">Yeast</name>
    <name type="synonym">Candida antarctica</name>
    <dbReference type="NCBI Taxonomy" id="1151754"/>
    <lineage>
        <taxon>Eukaryota</taxon>
        <taxon>Fungi</taxon>
        <taxon>Dikarya</taxon>
        <taxon>Basidiomycota</taxon>
        <taxon>Ustilaginomycotina</taxon>
        <taxon>Ustilaginomycetes</taxon>
        <taxon>Ustilaginales</taxon>
        <taxon>Ustilaginaceae</taxon>
        <taxon>Moesziomyces</taxon>
    </lineage>
</organism>
<dbReference type="SUPFAM" id="SSF53254">
    <property type="entry name" value="Phosphoglycerate mutase-like"/>
    <property type="match status" value="1"/>
</dbReference>
<feature type="region of interest" description="Disordered" evidence="1">
    <location>
        <begin position="301"/>
        <end position="325"/>
    </location>
</feature>